<accession>A0A917FA68</accession>
<keyword evidence="3" id="KW-0227">DNA damage</keyword>
<comment type="catalytic activity">
    <reaction evidence="11">
        <text>Couples ATP hydrolysis with the unwinding of duplex DNA by translocating in the 3'-5' direction.</text>
        <dbReference type="EC" id="5.6.2.4"/>
    </reaction>
</comment>
<dbReference type="Gene3D" id="1.10.486.10">
    <property type="entry name" value="PCRA, domain 4"/>
    <property type="match status" value="1"/>
</dbReference>
<keyword evidence="4 14" id="KW-0378">Hydrolase</keyword>
<dbReference type="RefSeq" id="WP_188432100.1">
    <property type="nucleotide sequence ID" value="NZ_BAABKH010000001.1"/>
</dbReference>
<dbReference type="GO" id="GO:0000725">
    <property type="term" value="P:recombinational repair"/>
    <property type="evidence" value="ECO:0007669"/>
    <property type="project" value="TreeGrafter"/>
</dbReference>
<keyword evidence="10" id="KW-0413">Isomerase</keyword>
<dbReference type="InterPro" id="IPR027417">
    <property type="entry name" value="P-loop_NTPase"/>
</dbReference>
<feature type="domain" description="UvrD-like helicase ATP-binding" evidence="15">
    <location>
        <begin position="26"/>
        <end position="359"/>
    </location>
</feature>
<dbReference type="SUPFAM" id="SSF52980">
    <property type="entry name" value="Restriction endonuclease-like"/>
    <property type="match status" value="1"/>
</dbReference>
<evidence type="ECO:0000256" key="7">
    <source>
        <dbReference type="ARBA" id="ARBA00022840"/>
    </source>
</evidence>
<dbReference type="InterPro" id="IPR038726">
    <property type="entry name" value="PDDEXK_AddAB-type"/>
</dbReference>
<feature type="domain" description="UvrD-like helicase C-terminal" evidence="16">
    <location>
        <begin position="360"/>
        <end position="667"/>
    </location>
</feature>
<keyword evidence="5 14" id="KW-0347">Helicase</keyword>
<name>A0A917FA68_9MICO</name>
<dbReference type="Pfam" id="PF13361">
    <property type="entry name" value="UvrD_C"/>
    <property type="match status" value="2"/>
</dbReference>
<dbReference type="Gene3D" id="3.90.320.10">
    <property type="match status" value="1"/>
</dbReference>
<dbReference type="Gene3D" id="3.40.50.300">
    <property type="entry name" value="P-loop containing nucleotide triphosphate hydrolases"/>
    <property type="match status" value="4"/>
</dbReference>
<comment type="catalytic activity">
    <reaction evidence="13">
        <text>ATP + H2O = ADP + phosphate + H(+)</text>
        <dbReference type="Rhea" id="RHEA:13065"/>
        <dbReference type="ChEBI" id="CHEBI:15377"/>
        <dbReference type="ChEBI" id="CHEBI:15378"/>
        <dbReference type="ChEBI" id="CHEBI:30616"/>
        <dbReference type="ChEBI" id="CHEBI:43474"/>
        <dbReference type="ChEBI" id="CHEBI:456216"/>
        <dbReference type="EC" id="5.6.2.4"/>
    </reaction>
</comment>
<keyword evidence="8" id="KW-0238">DNA-binding</keyword>
<keyword evidence="7 14" id="KW-0067">ATP-binding</keyword>
<feature type="binding site" evidence="14">
    <location>
        <begin position="47"/>
        <end position="54"/>
    </location>
    <ligand>
        <name>ATP</name>
        <dbReference type="ChEBI" id="CHEBI:30616"/>
    </ligand>
</feature>
<reference evidence="17" key="2">
    <citation type="submission" date="2020-09" db="EMBL/GenBank/DDBJ databases">
        <authorList>
            <person name="Sun Q."/>
            <person name="Zhou Y."/>
        </authorList>
    </citation>
    <scope>NUCLEOTIDE SEQUENCE</scope>
    <source>
        <strain evidence="17">CGMCC 1.12160</strain>
    </source>
</reference>
<evidence type="ECO:0000256" key="11">
    <source>
        <dbReference type="ARBA" id="ARBA00034617"/>
    </source>
</evidence>
<evidence type="ECO:0000256" key="14">
    <source>
        <dbReference type="PROSITE-ProRule" id="PRU00560"/>
    </source>
</evidence>
<dbReference type="GO" id="GO:0005829">
    <property type="term" value="C:cytosol"/>
    <property type="evidence" value="ECO:0007669"/>
    <property type="project" value="TreeGrafter"/>
</dbReference>
<dbReference type="EMBL" id="BMEM01000006">
    <property type="protein sequence ID" value="GGF59834.1"/>
    <property type="molecule type" value="Genomic_DNA"/>
</dbReference>
<dbReference type="InterPro" id="IPR014016">
    <property type="entry name" value="UvrD-like_ATP-bd"/>
</dbReference>
<dbReference type="InterPro" id="IPR014017">
    <property type="entry name" value="DNA_helicase_UvrD-like_C"/>
</dbReference>
<protein>
    <recommendedName>
        <fullName evidence="12">DNA 3'-5' helicase</fullName>
        <ecNumber evidence="12">5.6.2.4</ecNumber>
    </recommendedName>
</protein>
<keyword evidence="6" id="KW-0269">Exonuclease</keyword>
<evidence type="ECO:0000256" key="8">
    <source>
        <dbReference type="ARBA" id="ARBA00023125"/>
    </source>
</evidence>
<dbReference type="PROSITE" id="PS51198">
    <property type="entry name" value="UVRD_HELICASE_ATP_BIND"/>
    <property type="match status" value="1"/>
</dbReference>
<dbReference type="PANTHER" id="PTHR11070:SF55">
    <property type="entry name" value="DNA 3'-5' HELICASE"/>
    <property type="match status" value="1"/>
</dbReference>
<evidence type="ECO:0000256" key="12">
    <source>
        <dbReference type="ARBA" id="ARBA00034808"/>
    </source>
</evidence>
<evidence type="ECO:0000313" key="18">
    <source>
        <dbReference type="Proteomes" id="UP000605670"/>
    </source>
</evidence>
<dbReference type="Pfam" id="PF00580">
    <property type="entry name" value="UvrD-helicase"/>
    <property type="match status" value="1"/>
</dbReference>
<keyword evidence="2 14" id="KW-0547">Nucleotide-binding</keyword>
<evidence type="ECO:0000256" key="4">
    <source>
        <dbReference type="ARBA" id="ARBA00022801"/>
    </source>
</evidence>
<evidence type="ECO:0000256" key="2">
    <source>
        <dbReference type="ARBA" id="ARBA00022741"/>
    </source>
</evidence>
<evidence type="ECO:0000256" key="3">
    <source>
        <dbReference type="ARBA" id="ARBA00022763"/>
    </source>
</evidence>
<keyword evidence="18" id="KW-1185">Reference proteome</keyword>
<reference evidence="17" key="1">
    <citation type="journal article" date="2014" name="Int. J. Syst. Evol. Microbiol.">
        <title>Complete genome sequence of Corynebacterium casei LMG S-19264T (=DSM 44701T), isolated from a smear-ripened cheese.</title>
        <authorList>
            <consortium name="US DOE Joint Genome Institute (JGI-PGF)"/>
            <person name="Walter F."/>
            <person name="Albersmeier A."/>
            <person name="Kalinowski J."/>
            <person name="Ruckert C."/>
        </authorList>
    </citation>
    <scope>NUCLEOTIDE SEQUENCE</scope>
    <source>
        <strain evidence="17">CGMCC 1.12160</strain>
    </source>
</reference>
<dbReference type="InterPro" id="IPR011604">
    <property type="entry name" value="PDDEXK-like_dom_sf"/>
</dbReference>
<dbReference type="GO" id="GO:0005524">
    <property type="term" value="F:ATP binding"/>
    <property type="evidence" value="ECO:0007669"/>
    <property type="project" value="UniProtKB-UniRule"/>
</dbReference>
<dbReference type="EC" id="5.6.2.4" evidence="12"/>
<dbReference type="InterPro" id="IPR000212">
    <property type="entry name" value="DNA_helicase_UvrD/REP"/>
</dbReference>
<dbReference type="GO" id="GO:0033202">
    <property type="term" value="C:DNA helicase complex"/>
    <property type="evidence" value="ECO:0007669"/>
    <property type="project" value="TreeGrafter"/>
</dbReference>
<evidence type="ECO:0000256" key="9">
    <source>
        <dbReference type="ARBA" id="ARBA00023204"/>
    </source>
</evidence>
<evidence type="ECO:0000259" key="15">
    <source>
        <dbReference type="PROSITE" id="PS51198"/>
    </source>
</evidence>
<gene>
    <name evidence="17" type="ORF">GCM10011366_29580</name>
</gene>
<dbReference type="GO" id="GO:0043138">
    <property type="term" value="F:3'-5' DNA helicase activity"/>
    <property type="evidence" value="ECO:0007669"/>
    <property type="project" value="UniProtKB-EC"/>
</dbReference>
<dbReference type="GO" id="GO:0003677">
    <property type="term" value="F:DNA binding"/>
    <property type="evidence" value="ECO:0007669"/>
    <property type="project" value="UniProtKB-KW"/>
</dbReference>
<evidence type="ECO:0000313" key="17">
    <source>
        <dbReference type="EMBL" id="GGF59834.1"/>
    </source>
</evidence>
<dbReference type="Pfam" id="PF12705">
    <property type="entry name" value="PDDEXK_1"/>
    <property type="match status" value="1"/>
</dbReference>
<evidence type="ECO:0000259" key="16">
    <source>
        <dbReference type="PROSITE" id="PS51217"/>
    </source>
</evidence>
<dbReference type="Proteomes" id="UP000605670">
    <property type="component" value="Unassembled WGS sequence"/>
</dbReference>
<dbReference type="PROSITE" id="PS51217">
    <property type="entry name" value="UVRD_HELICASE_CTER"/>
    <property type="match status" value="1"/>
</dbReference>
<proteinExistence type="predicted"/>
<evidence type="ECO:0000256" key="6">
    <source>
        <dbReference type="ARBA" id="ARBA00022839"/>
    </source>
</evidence>
<keyword evidence="9" id="KW-0234">DNA repair</keyword>
<evidence type="ECO:0000256" key="5">
    <source>
        <dbReference type="ARBA" id="ARBA00022806"/>
    </source>
</evidence>
<comment type="caution">
    <text evidence="17">The sequence shown here is derived from an EMBL/GenBank/DDBJ whole genome shotgun (WGS) entry which is preliminary data.</text>
</comment>
<dbReference type="CDD" id="cd17932">
    <property type="entry name" value="DEXQc_UvrD"/>
    <property type="match status" value="1"/>
</dbReference>
<dbReference type="SUPFAM" id="SSF52540">
    <property type="entry name" value="P-loop containing nucleoside triphosphate hydrolases"/>
    <property type="match status" value="1"/>
</dbReference>
<organism evidence="17 18">
    <name type="scientific">Ornithinimicrobium tianjinense</name>
    <dbReference type="NCBI Taxonomy" id="1195761"/>
    <lineage>
        <taxon>Bacteria</taxon>
        <taxon>Bacillati</taxon>
        <taxon>Actinomycetota</taxon>
        <taxon>Actinomycetes</taxon>
        <taxon>Micrococcales</taxon>
        <taxon>Ornithinimicrobiaceae</taxon>
        <taxon>Ornithinimicrobium</taxon>
    </lineage>
</organism>
<dbReference type="PANTHER" id="PTHR11070">
    <property type="entry name" value="UVRD / RECB / PCRA DNA HELICASE FAMILY MEMBER"/>
    <property type="match status" value="1"/>
</dbReference>
<keyword evidence="1" id="KW-0540">Nuclease</keyword>
<evidence type="ECO:0000256" key="13">
    <source>
        <dbReference type="ARBA" id="ARBA00048988"/>
    </source>
</evidence>
<evidence type="ECO:0000256" key="10">
    <source>
        <dbReference type="ARBA" id="ARBA00023235"/>
    </source>
</evidence>
<sequence>MTTAASETRSAHRYGADDLADLLGTHRPTSEQRAVIEAPLAPTVVVAGAGSGKTETMASRVVWLIANGVVRPQEVLGLTFTRKAALELAGRLADKLTLLRDAGVLTAQEDGSGDAFDLPTVSTYHAYAGRLVSEHGLRLGVEPDARLLSEAACWQLAHQVVAEHSGDMEAMDLQPATVVRAVLSLAGELGEHLVDPQAALGWLTRVEDRLRGLPGRDGKPAKVIGRNLADTLRRQSLIYPLVEEYRAAKAARGALDFGDQMALAARLAQQVPDVAAAERVRYRAVLLDEFQDTSEAQMVLMTALYAGERLPVTAVGDPHQSIYGWRGASATTLTRFPEAFALDGQTAPVLHLSTSWRNDESVLDVANAVSGPLRDESPIPVRTLEARSGAGAGQVEVARLLDHVTEAEHVAEWVAGHWGRPGARTAAVLCRTRAQFPTIVDALRHRGLPVEVVGLGGLLDTPEVLDLVAFLWVAQEPTRGDQLMRLLSGPVCRLGASDIDALWAWARELGGAGARDGRREHTPVLAEALEQLPATGWVDREGRHLSPEAQTRLAGLARAVRRVRSLVGLTLPDLLVEAERLLGLDLEVAADPDLHPTWGRAQLDALVDVAAGFASGADRATLGAFLDWLDAAREHERGLEGAEVPELAEVSVDAGRVQVLTVHAAKGLEWDLVAVPGLVEGTFPSRSARASHDGRSWTVSRPKDKGWLTGVGRLPTPLRGDREGRPTLGWLSVADTEELQAEHDRLLIDGGDFAVAEERRLAYVAFTRARTRMLLTAAVWSTGKTPRVTSRFLDEAMAVEGVITRTWVPMPDPDVPDQMQNPRLLEETVAPWPVQPVARRSVVRDVASALIAARTTAQPPLLLGTHPWHEAAQLLLAERAEARTAGAAAAVPDHLSTSAVVELAADPAAFFARLRRPLPRPPAPHARLGTAFHAWVEQHYAAAALVDLDALLPMDADLEPEEDLELLQQNFLASEWADRSPLEVEVSLETQVADRSVRGRIDAVFDDPDGGITIVDWKTGRPGSPEQQRLRALQLAVYRLAYARLTGRPLETIRAAFFFAATGETVRPPLLDEEEVEGLLARLSGTG</sequence>
<dbReference type="GO" id="GO:0004527">
    <property type="term" value="F:exonuclease activity"/>
    <property type="evidence" value="ECO:0007669"/>
    <property type="project" value="UniProtKB-KW"/>
</dbReference>
<dbReference type="AlphaFoldDB" id="A0A917FA68"/>
<dbReference type="InterPro" id="IPR011335">
    <property type="entry name" value="Restrct_endonuc-II-like"/>
</dbReference>
<evidence type="ECO:0000256" key="1">
    <source>
        <dbReference type="ARBA" id="ARBA00022722"/>
    </source>
</evidence>